<gene>
    <name evidence="1" type="ORF">BSL78_17839</name>
</gene>
<keyword evidence="2" id="KW-1185">Reference proteome</keyword>
<proteinExistence type="predicted"/>
<protein>
    <submittedName>
        <fullName evidence="1">Uncharacterized protein</fullName>
    </submittedName>
</protein>
<dbReference type="SUPFAM" id="SSF57903">
    <property type="entry name" value="FYVE/PHD zinc finger"/>
    <property type="match status" value="1"/>
</dbReference>
<dbReference type="InterPro" id="IPR011011">
    <property type="entry name" value="Znf_FYVE_PHD"/>
</dbReference>
<evidence type="ECO:0000313" key="1">
    <source>
        <dbReference type="EMBL" id="PIK45302.1"/>
    </source>
</evidence>
<name>A0A2G8KBE7_STIJA</name>
<dbReference type="EMBL" id="MRZV01000720">
    <property type="protein sequence ID" value="PIK45302.1"/>
    <property type="molecule type" value="Genomic_DNA"/>
</dbReference>
<organism evidence="1 2">
    <name type="scientific">Stichopus japonicus</name>
    <name type="common">Sea cucumber</name>
    <dbReference type="NCBI Taxonomy" id="307972"/>
    <lineage>
        <taxon>Eukaryota</taxon>
        <taxon>Metazoa</taxon>
        <taxon>Echinodermata</taxon>
        <taxon>Eleutherozoa</taxon>
        <taxon>Echinozoa</taxon>
        <taxon>Holothuroidea</taxon>
        <taxon>Aspidochirotacea</taxon>
        <taxon>Aspidochirotida</taxon>
        <taxon>Stichopodidae</taxon>
        <taxon>Apostichopus</taxon>
    </lineage>
</organism>
<dbReference type="AlphaFoldDB" id="A0A2G8KBE7"/>
<evidence type="ECO:0000313" key="2">
    <source>
        <dbReference type="Proteomes" id="UP000230750"/>
    </source>
</evidence>
<reference evidence="1 2" key="1">
    <citation type="journal article" date="2017" name="PLoS Biol.">
        <title>The sea cucumber genome provides insights into morphological evolution and visceral regeneration.</title>
        <authorList>
            <person name="Zhang X."/>
            <person name="Sun L."/>
            <person name="Yuan J."/>
            <person name="Sun Y."/>
            <person name="Gao Y."/>
            <person name="Zhang L."/>
            <person name="Li S."/>
            <person name="Dai H."/>
            <person name="Hamel J.F."/>
            <person name="Liu C."/>
            <person name="Yu Y."/>
            <person name="Liu S."/>
            <person name="Lin W."/>
            <person name="Guo K."/>
            <person name="Jin S."/>
            <person name="Xu P."/>
            <person name="Storey K.B."/>
            <person name="Huan P."/>
            <person name="Zhang T."/>
            <person name="Zhou Y."/>
            <person name="Zhang J."/>
            <person name="Lin C."/>
            <person name="Li X."/>
            <person name="Xing L."/>
            <person name="Huo D."/>
            <person name="Sun M."/>
            <person name="Wang L."/>
            <person name="Mercier A."/>
            <person name="Li F."/>
            <person name="Yang H."/>
            <person name="Xiang J."/>
        </authorList>
    </citation>
    <scope>NUCLEOTIDE SEQUENCE [LARGE SCALE GENOMIC DNA]</scope>
    <source>
        <strain evidence="1">Shaxun</strain>
        <tissue evidence="1">Muscle</tissue>
    </source>
</reference>
<sequence>MAAKIVDQMKEKMKLAGQTALLAEMIPKREGALDVEPQMRSLLTPIAPSDMIPGQQQDGLDAHRDLQFAKKTLLDILLELIFKPYHSFVTKKIKKAVTVKQLKDELRQQATRGKGCCSSPFCCSKLRETARAKETIEDEEETEEDGVEHVESFRKKKTIRPILRDGKPQRQLLLECHKESCMVLCRACPRVYHRECIPRWISTLRTARPGSVQNVK</sequence>
<accession>A0A2G8KBE7</accession>
<comment type="caution">
    <text evidence="1">The sequence shown here is derived from an EMBL/GenBank/DDBJ whole genome shotgun (WGS) entry which is preliminary data.</text>
</comment>
<dbReference type="Proteomes" id="UP000230750">
    <property type="component" value="Unassembled WGS sequence"/>
</dbReference>